<accession>A0A242N5C0</accession>
<comment type="caution">
    <text evidence="1">The sequence shown here is derived from an EMBL/GenBank/DDBJ whole genome shotgun (WGS) entry which is preliminary data.</text>
</comment>
<reference evidence="1 2" key="1">
    <citation type="submission" date="2017-03" db="EMBL/GenBank/DDBJ databases">
        <title>Genome analysis of strain PAMC 26577.</title>
        <authorList>
            <person name="Oh H.-M."/>
            <person name="Yang J.-A."/>
        </authorList>
    </citation>
    <scope>NUCLEOTIDE SEQUENCE [LARGE SCALE GENOMIC DNA]</scope>
    <source>
        <strain evidence="1 2">PAMC 26577</strain>
    </source>
</reference>
<dbReference type="RefSeq" id="WP_256701002.1">
    <property type="nucleotide sequence ID" value="NZ_MSRG01000012.1"/>
</dbReference>
<gene>
    <name evidence="1" type="ORF">PAMC26577_06855</name>
</gene>
<sequence>MDLASRRALTGFSQEENEQLEVLLLSVHANLDAAADDQEDRDA</sequence>
<dbReference type="EMBL" id="NBTZ01000026">
    <property type="protein sequence ID" value="OTP78356.1"/>
    <property type="molecule type" value="Genomic_DNA"/>
</dbReference>
<dbReference type="AlphaFoldDB" id="A0A242N5C0"/>
<proteinExistence type="predicted"/>
<protein>
    <submittedName>
        <fullName evidence="1">Uncharacterized protein</fullName>
    </submittedName>
</protein>
<dbReference type="Proteomes" id="UP000195221">
    <property type="component" value="Unassembled WGS sequence"/>
</dbReference>
<name>A0A242N5C0_CABSO</name>
<evidence type="ECO:0000313" key="1">
    <source>
        <dbReference type="EMBL" id="OTP78356.1"/>
    </source>
</evidence>
<evidence type="ECO:0000313" key="2">
    <source>
        <dbReference type="Proteomes" id="UP000195221"/>
    </source>
</evidence>
<organism evidence="1 2">
    <name type="scientific">Caballeronia sordidicola</name>
    <name type="common">Burkholderia sordidicola</name>
    <dbReference type="NCBI Taxonomy" id="196367"/>
    <lineage>
        <taxon>Bacteria</taxon>
        <taxon>Pseudomonadati</taxon>
        <taxon>Pseudomonadota</taxon>
        <taxon>Betaproteobacteria</taxon>
        <taxon>Burkholderiales</taxon>
        <taxon>Burkholderiaceae</taxon>
        <taxon>Caballeronia</taxon>
    </lineage>
</organism>